<feature type="region of interest" description="Disordered" evidence="8">
    <location>
        <begin position="1"/>
        <end position="36"/>
    </location>
</feature>
<keyword evidence="3 7" id="KW-1003">Cell membrane</keyword>
<comment type="caution">
    <text evidence="10">The sequence shown here is derived from an EMBL/GenBank/DDBJ whole genome shotgun (WGS) entry which is preliminary data.</text>
</comment>
<evidence type="ECO:0000256" key="8">
    <source>
        <dbReference type="SAM" id="MobiDB-lite"/>
    </source>
</evidence>
<dbReference type="PANTHER" id="PTHR12677:SF59">
    <property type="entry name" value="GOLGI APPARATUS MEMBRANE PROTEIN TVP38-RELATED"/>
    <property type="match status" value="1"/>
</dbReference>
<dbReference type="EMBL" id="JBHSOD010000049">
    <property type="protein sequence ID" value="MFC5888987.1"/>
    <property type="molecule type" value="Genomic_DNA"/>
</dbReference>
<keyword evidence="6 7" id="KW-0472">Membrane</keyword>
<evidence type="ECO:0000256" key="5">
    <source>
        <dbReference type="ARBA" id="ARBA00022989"/>
    </source>
</evidence>
<comment type="similarity">
    <text evidence="2 7">Belongs to the TVP38/TMEM64 family.</text>
</comment>
<dbReference type="Proteomes" id="UP001596067">
    <property type="component" value="Unassembled WGS sequence"/>
</dbReference>
<evidence type="ECO:0000313" key="10">
    <source>
        <dbReference type="EMBL" id="MFC5888987.1"/>
    </source>
</evidence>
<reference evidence="11" key="1">
    <citation type="journal article" date="2019" name="Int. J. Syst. Evol. Microbiol.">
        <title>The Global Catalogue of Microorganisms (GCM) 10K type strain sequencing project: providing services to taxonomists for standard genome sequencing and annotation.</title>
        <authorList>
            <consortium name="The Broad Institute Genomics Platform"/>
            <consortium name="The Broad Institute Genome Sequencing Center for Infectious Disease"/>
            <person name="Wu L."/>
            <person name="Ma J."/>
        </authorList>
    </citation>
    <scope>NUCLEOTIDE SEQUENCE [LARGE SCALE GENOMIC DNA]</scope>
    <source>
        <strain evidence="11">CGMCC 4.1469</strain>
    </source>
</reference>
<proteinExistence type="inferred from homology"/>
<evidence type="ECO:0000256" key="1">
    <source>
        <dbReference type="ARBA" id="ARBA00004651"/>
    </source>
</evidence>
<keyword evidence="5 7" id="KW-1133">Transmembrane helix</keyword>
<feature type="transmembrane region" description="Helical" evidence="7">
    <location>
        <begin position="80"/>
        <end position="98"/>
    </location>
</feature>
<evidence type="ECO:0000256" key="2">
    <source>
        <dbReference type="ARBA" id="ARBA00008640"/>
    </source>
</evidence>
<keyword evidence="11" id="KW-1185">Reference proteome</keyword>
<comment type="subcellular location">
    <subcellularLocation>
        <location evidence="1 7">Cell membrane</location>
        <topology evidence="1 7">Multi-pass membrane protein</topology>
    </subcellularLocation>
</comment>
<protein>
    <recommendedName>
        <fullName evidence="7">TVP38/TMEM64 family membrane protein</fullName>
    </recommendedName>
</protein>
<gene>
    <name evidence="10" type="ORF">ACFP0N_28860</name>
</gene>
<evidence type="ECO:0000313" key="11">
    <source>
        <dbReference type="Proteomes" id="UP001596067"/>
    </source>
</evidence>
<feature type="compositionally biased region" description="Pro residues" evidence="8">
    <location>
        <begin position="7"/>
        <end position="28"/>
    </location>
</feature>
<sequence length="255" mass="25617">MPDTMPLAPPAPPAPPAAEPPAGEPPTTGPAAAPAGPAARSARLRFALLVLVLGAAAGSLLLWSPTALLSGGLPAGVPGYWLTPVFVAVYAVGTLAFVPRPALNAAAGLLLGIQQGVAMAVLGTTLGAAMAFALGRLLGREALRPYLRGRLLLALDKRFTEQGFRSVLLLRLLPGLPFQAGNYGAAFSGVRFVPFLTATAIGVTPATAVYVTAAASADQPGSAAFLLSAGTIGVLVVGSLVGLWRAAARRRSSAA</sequence>
<keyword evidence="4 7" id="KW-0812">Transmembrane</keyword>
<evidence type="ECO:0000259" key="9">
    <source>
        <dbReference type="Pfam" id="PF09335"/>
    </source>
</evidence>
<feature type="domain" description="VTT" evidence="9">
    <location>
        <begin position="98"/>
        <end position="213"/>
    </location>
</feature>
<organism evidence="10 11">
    <name type="scientific">Kitasatospora aburaviensis</name>
    <dbReference type="NCBI Taxonomy" id="67265"/>
    <lineage>
        <taxon>Bacteria</taxon>
        <taxon>Bacillati</taxon>
        <taxon>Actinomycetota</taxon>
        <taxon>Actinomycetes</taxon>
        <taxon>Kitasatosporales</taxon>
        <taxon>Streptomycetaceae</taxon>
        <taxon>Kitasatospora</taxon>
    </lineage>
</organism>
<feature type="transmembrane region" description="Helical" evidence="7">
    <location>
        <begin position="223"/>
        <end position="244"/>
    </location>
</feature>
<evidence type="ECO:0000256" key="3">
    <source>
        <dbReference type="ARBA" id="ARBA00022475"/>
    </source>
</evidence>
<feature type="transmembrane region" description="Helical" evidence="7">
    <location>
        <begin position="46"/>
        <end position="68"/>
    </location>
</feature>
<evidence type="ECO:0000256" key="7">
    <source>
        <dbReference type="RuleBase" id="RU366058"/>
    </source>
</evidence>
<dbReference type="RefSeq" id="WP_313762244.1">
    <property type="nucleotide sequence ID" value="NZ_BAAAVH010000009.1"/>
</dbReference>
<feature type="transmembrane region" description="Helical" evidence="7">
    <location>
        <begin position="192"/>
        <end position="211"/>
    </location>
</feature>
<dbReference type="InterPro" id="IPR015414">
    <property type="entry name" value="TMEM64"/>
</dbReference>
<name>A0ABW1F4Z3_9ACTN</name>
<dbReference type="Pfam" id="PF09335">
    <property type="entry name" value="VTT_dom"/>
    <property type="match status" value="1"/>
</dbReference>
<dbReference type="PANTHER" id="PTHR12677">
    <property type="entry name" value="GOLGI APPARATUS MEMBRANE PROTEIN TVP38-RELATED"/>
    <property type="match status" value="1"/>
</dbReference>
<feature type="transmembrane region" description="Helical" evidence="7">
    <location>
        <begin position="118"/>
        <end position="138"/>
    </location>
</feature>
<dbReference type="InterPro" id="IPR032816">
    <property type="entry name" value="VTT_dom"/>
</dbReference>
<evidence type="ECO:0000256" key="6">
    <source>
        <dbReference type="ARBA" id="ARBA00023136"/>
    </source>
</evidence>
<accession>A0ABW1F4Z3</accession>
<evidence type="ECO:0000256" key="4">
    <source>
        <dbReference type="ARBA" id="ARBA00022692"/>
    </source>
</evidence>